<dbReference type="Proteomes" id="UP000659654">
    <property type="component" value="Unassembled WGS sequence"/>
</dbReference>
<accession>A0A1I7STN4</accession>
<reference evidence="5" key="1">
    <citation type="submission" date="2016-11" db="UniProtKB">
        <authorList>
            <consortium name="WormBaseParasite"/>
        </authorList>
    </citation>
    <scope>IDENTIFICATION</scope>
</reference>
<dbReference type="OrthoDB" id="5850381at2759"/>
<organism evidence="3 5">
    <name type="scientific">Bursaphelenchus xylophilus</name>
    <name type="common">Pinewood nematode worm</name>
    <name type="synonym">Aphelenchoides xylophilus</name>
    <dbReference type="NCBI Taxonomy" id="6326"/>
    <lineage>
        <taxon>Eukaryota</taxon>
        <taxon>Metazoa</taxon>
        <taxon>Ecdysozoa</taxon>
        <taxon>Nematoda</taxon>
        <taxon>Chromadorea</taxon>
        <taxon>Rhabditida</taxon>
        <taxon>Tylenchina</taxon>
        <taxon>Tylenchomorpha</taxon>
        <taxon>Aphelenchoidea</taxon>
        <taxon>Aphelenchoididae</taxon>
        <taxon>Bursaphelenchus</taxon>
    </lineage>
</organism>
<dbReference type="WBParaSite" id="BXY_1640400.1">
    <property type="protein sequence ID" value="BXY_1640400.1"/>
    <property type="gene ID" value="BXY_1640400"/>
</dbReference>
<gene>
    <name evidence="1" type="ORF">BXYJ_LOCUS6614</name>
</gene>
<evidence type="ECO:0000313" key="1">
    <source>
        <dbReference type="EMBL" id="CAD5221310.1"/>
    </source>
</evidence>
<evidence type="ECO:0000313" key="4">
    <source>
        <dbReference type="Proteomes" id="UP000659654"/>
    </source>
</evidence>
<dbReference type="EMBL" id="CAJFCV020000003">
    <property type="protein sequence ID" value="CAG9108180.1"/>
    <property type="molecule type" value="Genomic_DNA"/>
</dbReference>
<dbReference type="Proteomes" id="UP000095284">
    <property type="component" value="Unplaced"/>
</dbReference>
<evidence type="ECO:0000313" key="5">
    <source>
        <dbReference type="WBParaSite" id="BXY_1640400.1"/>
    </source>
</evidence>
<evidence type="ECO:0000313" key="2">
    <source>
        <dbReference type="EMBL" id="CAG9108180.1"/>
    </source>
</evidence>
<dbReference type="EMBL" id="CAJFDI010000003">
    <property type="protein sequence ID" value="CAD5221310.1"/>
    <property type="molecule type" value="Genomic_DNA"/>
</dbReference>
<reference evidence="2" key="2">
    <citation type="submission" date="2020-08" db="EMBL/GenBank/DDBJ databases">
        <authorList>
            <person name="Kikuchi T."/>
        </authorList>
    </citation>
    <scope>NUCLEOTIDE SEQUENCE</scope>
    <source>
        <strain evidence="1">Ka4C1</strain>
    </source>
</reference>
<protein>
    <submittedName>
        <fullName evidence="1">(pine wood nematode) hypothetical protein</fullName>
    </submittedName>
</protein>
<sequence length="180" mass="21406">MVNNLCKEHERSEALRVLQTQKNAVEKVKGMILHLSNDERDKLNAWNNLNDTVAEENFYTNKMKQLPPPDYKMIKSAYSRILEKMFSATLPEHYNEIFSHLSEKDFDQLRLLAKEDQKDAIREFVMQKASKQGLKEEEVNDLFYYFTNSFKLVTLKEGSGTRQYQYRPHDDDQIFWETKL</sequence>
<name>A0A1I7STN4_BURXY</name>
<dbReference type="Proteomes" id="UP000582659">
    <property type="component" value="Unassembled WGS sequence"/>
</dbReference>
<dbReference type="AlphaFoldDB" id="A0A1I7STN4"/>
<keyword evidence="4" id="KW-1185">Reference proteome</keyword>
<evidence type="ECO:0000313" key="3">
    <source>
        <dbReference type="Proteomes" id="UP000095284"/>
    </source>
</evidence>
<proteinExistence type="predicted"/>